<gene>
    <name evidence="2" type="ORF">MOX91_01770</name>
</gene>
<feature type="chain" id="PRO_5046040364" evidence="1">
    <location>
        <begin position="20"/>
        <end position="339"/>
    </location>
</feature>
<keyword evidence="3" id="KW-1185">Reference proteome</keyword>
<proteinExistence type="predicted"/>
<evidence type="ECO:0000313" key="3">
    <source>
        <dbReference type="Proteomes" id="UP001275932"/>
    </source>
</evidence>
<dbReference type="EMBL" id="JALBUT010000001">
    <property type="protein sequence ID" value="MDX8414915.1"/>
    <property type="molecule type" value="Genomic_DNA"/>
</dbReference>
<accession>A0ABU4WEC2</accession>
<reference evidence="2 3" key="1">
    <citation type="submission" date="2022-03" db="EMBL/GenBank/DDBJ databases">
        <title>Novel taxa within the pig intestine.</title>
        <authorList>
            <person name="Wylensek D."/>
            <person name="Bishof K."/>
            <person name="Afrizal A."/>
            <person name="Clavel T."/>
        </authorList>
    </citation>
    <scope>NUCLEOTIDE SEQUENCE [LARGE SCALE GENOMIC DNA]</scope>
    <source>
        <strain evidence="2 3">CLA-KB-P66</strain>
    </source>
</reference>
<sequence length="339" mass="39159">MKSFYAVLILFALAAISHANQSQSSNTAQACELKKPEIIASDAFSEKQALSKFLREIFDAKSDKEQSDIWLKYQNYRKKFPKTLTAKDKNSGKIMRFFNNGDTFDCGTDEELPTKISIPKRKTILSKIPSSYQIRYRFDADKDDELSDTEMFKLLIELHYILQKAATNQDRELLIERYANAITSQEFANEFSITWGKDSSFRIVKNPATGRWSAPDEAPIKRHAIGSHPSQTIFQEKIKDEKYFMGAMKILSRTNPFLRAEKIEELLNSDFEIEEINSKQPMLIEFVEYINEKSELASIPVFKTDPLKTTQMLSDFSKENASRFTESELAEYKNYKKSE</sequence>
<dbReference type="InterPro" id="IPR018247">
    <property type="entry name" value="EF_Hand_1_Ca_BS"/>
</dbReference>
<dbReference type="Proteomes" id="UP001275932">
    <property type="component" value="Unassembled WGS sequence"/>
</dbReference>
<name>A0ABU4WEC2_9BACT</name>
<protein>
    <submittedName>
        <fullName evidence="2">Uncharacterized protein</fullName>
    </submittedName>
</protein>
<keyword evidence="1" id="KW-0732">Signal</keyword>
<evidence type="ECO:0000256" key="1">
    <source>
        <dbReference type="SAM" id="SignalP"/>
    </source>
</evidence>
<dbReference type="RefSeq" id="WP_370396359.1">
    <property type="nucleotide sequence ID" value="NZ_JALBUT010000001.1"/>
</dbReference>
<dbReference type="PROSITE" id="PS00018">
    <property type="entry name" value="EF_HAND_1"/>
    <property type="match status" value="1"/>
</dbReference>
<feature type="signal peptide" evidence="1">
    <location>
        <begin position="1"/>
        <end position="19"/>
    </location>
</feature>
<comment type="caution">
    <text evidence="2">The sequence shown here is derived from an EMBL/GenBank/DDBJ whole genome shotgun (WGS) entry which is preliminary data.</text>
</comment>
<organism evidence="2 3">
    <name type="scientific">Intestinicryptomonas porci</name>
    <dbReference type="NCBI Taxonomy" id="2926320"/>
    <lineage>
        <taxon>Bacteria</taxon>
        <taxon>Pseudomonadati</taxon>
        <taxon>Verrucomicrobiota</taxon>
        <taxon>Opitutia</taxon>
        <taxon>Opitutales</taxon>
        <taxon>Intestinicryptomonaceae</taxon>
        <taxon>Intestinicryptomonas</taxon>
    </lineage>
</organism>
<evidence type="ECO:0000313" key="2">
    <source>
        <dbReference type="EMBL" id="MDX8414915.1"/>
    </source>
</evidence>
<dbReference type="PROSITE" id="PS51257">
    <property type="entry name" value="PROKAR_LIPOPROTEIN"/>
    <property type="match status" value="1"/>
</dbReference>